<gene>
    <name evidence="2" type="ORF">DET45_11241</name>
</gene>
<keyword evidence="3" id="KW-1185">Reference proteome</keyword>
<dbReference type="Pfam" id="PF23562">
    <property type="entry name" value="AMP-binding_C_3"/>
    <property type="match status" value="1"/>
</dbReference>
<dbReference type="AlphaFoldDB" id="A0A317Q5L9"/>
<dbReference type="RefSeq" id="WP_258306625.1">
    <property type="nucleotide sequence ID" value="NZ_QGTT01000012.1"/>
</dbReference>
<evidence type="ECO:0000259" key="1">
    <source>
        <dbReference type="Pfam" id="PF00501"/>
    </source>
</evidence>
<dbReference type="InterPro" id="IPR020845">
    <property type="entry name" value="AMP-binding_CS"/>
</dbReference>
<proteinExistence type="predicted"/>
<dbReference type="Gene3D" id="3.40.50.12780">
    <property type="entry name" value="N-terminal domain of ligase-like"/>
    <property type="match status" value="1"/>
</dbReference>
<dbReference type="InterPro" id="IPR000873">
    <property type="entry name" value="AMP-dep_synth/lig_dom"/>
</dbReference>
<sequence>MLMQPQLLNLIPLMARLQQHAQQQPHQLALQDHQRSLTYAELYHEVSQLSLQFCQMTSPRIAIQLDNSVQWVVTDLAILAANAVQPTVAIPIPSFFSAQQQQQVLLDSGANLLIDAAGMQPLLVAQPAPPLPLGTVKVTYTSGSTGTPKGVCLSAQNIQTTLVALDQRLGELAVRKHLSLMPLAVLLENLAGVYLSLWRGYQVQLQPGAKLGMHGAHELQLSSFFQALNQLQPHSLIVTPGLVKALVYGVQQQYLKLPDLQLVAVGGARLLPELERQALALKIPLLQGYGLSEFGSVVCFNQPTTSTATDQVGTVGKPLDHAKVWLEQGEVVVSGNAMLGYLHDPSSWYPTCIRTGDWGEFDEHGRLLIKGRKKHIIVTEFGRNLDPEWVEAELTEQPEIYQAAVFGSETLPLTGIIVAAAEVSDSAINAAIAKVNQSLPDYARLHAWHRADSVFSINNAQLTGTGRLRRAEIAKVYAHYLSSERLFV</sequence>
<dbReference type="GO" id="GO:0031956">
    <property type="term" value="F:medium-chain fatty acid-CoA ligase activity"/>
    <property type="evidence" value="ECO:0007669"/>
    <property type="project" value="TreeGrafter"/>
</dbReference>
<dbReference type="SUPFAM" id="SSF56801">
    <property type="entry name" value="Acetyl-CoA synthetase-like"/>
    <property type="match status" value="1"/>
</dbReference>
<dbReference type="InterPro" id="IPR045851">
    <property type="entry name" value="AMP-bd_C_sf"/>
</dbReference>
<comment type="caution">
    <text evidence="2">The sequence shown here is derived from an EMBL/GenBank/DDBJ whole genome shotgun (WGS) entry which is preliminary data.</text>
</comment>
<dbReference type="GO" id="GO:0006631">
    <property type="term" value="P:fatty acid metabolic process"/>
    <property type="evidence" value="ECO:0007669"/>
    <property type="project" value="TreeGrafter"/>
</dbReference>
<name>A0A317Q5L9_9GAMM</name>
<evidence type="ECO:0000313" key="2">
    <source>
        <dbReference type="EMBL" id="PWW11182.1"/>
    </source>
</evidence>
<evidence type="ECO:0000313" key="3">
    <source>
        <dbReference type="Proteomes" id="UP000246964"/>
    </source>
</evidence>
<accession>A0A317Q5L9</accession>
<dbReference type="InterPro" id="IPR042099">
    <property type="entry name" value="ANL_N_sf"/>
</dbReference>
<feature type="domain" description="AMP-dependent synthetase/ligase" evidence="1">
    <location>
        <begin position="17"/>
        <end position="114"/>
    </location>
</feature>
<reference evidence="2 3" key="1">
    <citation type="submission" date="2018-05" db="EMBL/GenBank/DDBJ databases">
        <title>Freshwater and sediment microbial communities from various areas in North America, analyzing microbe dynamics in response to fracking.</title>
        <authorList>
            <person name="Lamendella R."/>
        </authorList>
    </citation>
    <scope>NUCLEOTIDE SEQUENCE [LARGE SCALE GENOMIC DNA]</scope>
    <source>
        <strain evidence="2 3">125B1</strain>
    </source>
</reference>
<dbReference type="PANTHER" id="PTHR43201:SF32">
    <property type="entry name" value="2-SUCCINYLBENZOATE--COA LIGASE, CHLOROPLASTIC_PEROXISOMAL"/>
    <property type="match status" value="1"/>
</dbReference>
<dbReference type="EMBL" id="QGTT01000012">
    <property type="protein sequence ID" value="PWW11182.1"/>
    <property type="molecule type" value="Genomic_DNA"/>
</dbReference>
<organism evidence="2 3">
    <name type="scientific">Pseudidiomarina maritima</name>
    <dbReference type="NCBI Taxonomy" id="519453"/>
    <lineage>
        <taxon>Bacteria</taxon>
        <taxon>Pseudomonadati</taxon>
        <taxon>Pseudomonadota</taxon>
        <taxon>Gammaproteobacteria</taxon>
        <taxon>Alteromonadales</taxon>
        <taxon>Idiomarinaceae</taxon>
        <taxon>Pseudidiomarina</taxon>
    </lineage>
</organism>
<dbReference type="PROSITE" id="PS00455">
    <property type="entry name" value="AMP_BINDING"/>
    <property type="match status" value="1"/>
</dbReference>
<protein>
    <submittedName>
        <fullName evidence="2">Long-subunit acyl-CoA synthetase (AMP-forming)</fullName>
    </submittedName>
</protein>
<dbReference type="PANTHER" id="PTHR43201">
    <property type="entry name" value="ACYL-COA SYNTHETASE"/>
    <property type="match status" value="1"/>
</dbReference>
<dbReference type="Pfam" id="PF00501">
    <property type="entry name" value="AMP-binding"/>
    <property type="match status" value="2"/>
</dbReference>
<dbReference type="Gene3D" id="3.30.300.30">
    <property type="match status" value="1"/>
</dbReference>
<feature type="domain" description="AMP-dependent synthetase/ligase" evidence="1">
    <location>
        <begin position="135"/>
        <end position="336"/>
    </location>
</feature>
<dbReference type="Proteomes" id="UP000246964">
    <property type="component" value="Unassembled WGS sequence"/>
</dbReference>